<evidence type="ECO:0000259" key="1">
    <source>
        <dbReference type="PROSITE" id="PS50075"/>
    </source>
</evidence>
<dbReference type="PROSITE" id="PS50075">
    <property type="entry name" value="CARRIER"/>
    <property type="match status" value="1"/>
</dbReference>
<feature type="domain" description="Carrier" evidence="1">
    <location>
        <begin position="2"/>
        <end position="83"/>
    </location>
</feature>
<organism evidence="2 3">
    <name type="scientific">Citreimonas salinaria</name>
    <dbReference type="NCBI Taxonomy" id="321339"/>
    <lineage>
        <taxon>Bacteria</taxon>
        <taxon>Pseudomonadati</taxon>
        <taxon>Pseudomonadota</taxon>
        <taxon>Alphaproteobacteria</taxon>
        <taxon>Rhodobacterales</taxon>
        <taxon>Roseobacteraceae</taxon>
        <taxon>Citreimonas</taxon>
    </lineage>
</organism>
<accession>A0A1H3LRD8</accession>
<evidence type="ECO:0000313" key="2">
    <source>
        <dbReference type="EMBL" id="SDY66890.1"/>
    </source>
</evidence>
<dbReference type="Gene3D" id="1.10.1200.10">
    <property type="entry name" value="ACP-like"/>
    <property type="match status" value="1"/>
</dbReference>
<reference evidence="2 3" key="1">
    <citation type="submission" date="2016-10" db="EMBL/GenBank/DDBJ databases">
        <authorList>
            <person name="de Groot N.N."/>
        </authorList>
    </citation>
    <scope>NUCLEOTIDE SEQUENCE [LARGE SCALE GENOMIC DNA]</scope>
    <source>
        <strain evidence="2 3">DSM 26880</strain>
    </source>
</reference>
<dbReference type="STRING" id="321339.SAMN05444340_11415"/>
<dbReference type="InterPro" id="IPR009081">
    <property type="entry name" value="PP-bd_ACP"/>
</dbReference>
<gene>
    <name evidence="2" type="ORF">SAMN05444340_11415</name>
</gene>
<dbReference type="AlphaFoldDB" id="A0A1H3LRD8"/>
<proteinExistence type="predicted"/>
<protein>
    <submittedName>
        <fullName evidence="2">Acyl carrier protein</fullName>
    </submittedName>
</protein>
<name>A0A1H3LRD8_9RHOB</name>
<dbReference type="EMBL" id="FNPF01000014">
    <property type="protein sequence ID" value="SDY66890.1"/>
    <property type="molecule type" value="Genomic_DNA"/>
</dbReference>
<dbReference type="Pfam" id="PF00550">
    <property type="entry name" value="PP-binding"/>
    <property type="match status" value="1"/>
</dbReference>
<dbReference type="RefSeq" id="WP_089884429.1">
    <property type="nucleotide sequence ID" value="NZ_FNPF01000014.1"/>
</dbReference>
<dbReference type="SUPFAM" id="SSF47336">
    <property type="entry name" value="ACP-like"/>
    <property type="match status" value="1"/>
</dbReference>
<dbReference type="Proteomes" id="UP000199286">
    <property type="component" value="Unassembled WGS sequence"/>
</dbReference>
<dbReference type="InterPro" id="IPR036736">
    <property type="entry name" value="ACP-like_sf"/>
</dbReference>
<keyword evidence="3" id="KW-1185">Reference proteome</keyword>
<evidence type="ECO:0000313" key="3">
    <source>
        <dbReference type="Proteomes" id="UP000199286"/>
    </source>
</evidence>
<sequence>MTCVRTVVLNALDATIGIKGNPEFVRAQIAGDDIDLAELNIDSLSRMEAIMLIEEALDIEIDDDEVLEQKTVNGLIAYIEPRVGPAADASRHP</sequence>